<dbReference type="Proteomes" id="UP001345013">
    <property type="component" value="Unassembled WGS sequence"/>
</dbReference>
<keyword evidence="7" id="KW-1185">Reference proteome</keyword>
<evidence type="ECO:0000256" key="2">
    <source>
        <dbReference type="PROSITE-ProRule" id="PRU00285"/>
    </source>
</evidence>
<evidence type="ECO:0000259" key="5">
    <source>
        <dbReference type="PROSITE" id="PS01031"/>
    </source>
</evidence>
<dbReference type="InterPro" id="IPR002068">
    <property type="entry name" value="A-crystallin/Hsp20_dom"/>
</dbReference>
<evidence type="ECO:0000313" key="6">
    <source>
        <dbReference type="EMBL" id="KAK5094733.1"/>
    </source>
</evidence>
<dbReference type="InterPro" id="IPR008978">
    <property type="entry name" value="HSP20-like_chaperone"/>
</dbReference>
<dbReference type="Gene3D" id="2.60.40.790">
    <property type="match status" value="1"/>
</dbReference>
<evidence type="ECO:0000256" key="4">
    <source>
        <dbReference type="SAM" id="MobiDB-lite"/>
    </source>
</evidence>
<dbReference type="InterPro" id="IPR031107">
    <property type="entry name" value="Small_HSP"/>
</dbReference>
<name>A0ABR0KEX9_9EURO</name>
<proteinExistence type="inferred from homology"/>
<comment type="similarity">
    <text evidence="2 3">Belongs to the small heat shock protein (HSP20) family.</text>
</comment>
<evidence type="ECO:0000256" key="3">
    <source>
        <dbReference type="RuleBase" id="RU003616"/>
    </source>
</evidence>
<dbReference type="EMBL" id="JAVRRG010000032">
    <property type="protein sequence ID" value="KAK5094733.1"/>
    <property type="molecule type" value="Genomic_DNA"/>
</dbReference>
<accession>A0ABR0KEX9</accession>
<evidence type="ECO:0000313" key="7">
    <source>
        <dbReference type="Proteomes" id="UP001345013"/>
    </source>
</evidence>
<gene>
    <name evidence="6" type="ORF">LTR24_003433</name>
</gene>
<sequence length="210" mass="23695">MPTLQNIHQLPAAAPSQINTPYPIPGAPDLIMGDMGVYGYGALYPLVDHPHERTHQHQTFWRYMQHQKPDQKLYPNYPDVDIRDATTEYLIEIEVPGAKDSSEITCQWTSMKSLVVTGNVTRPAWKSGKSAGKATADDSGDSKPAELHEPYLLVGERKIGAFRRNFYFPVEMEMEKMSAKLEAGLLRLRVPKHEQHVPKGDSKVNIEVEE</sequence>
<reference evidence="6 7" key="1">
    <citation type="submission" date="2023-08" db="EMBL/GenBank/DDBJ databases">
        <title>Black Yeasts Isolated from many extreme environments.</title>
        <authorList>
            <person name="Coleine C."/>
            <person name="Stajich J.E."/>
            <person name="Selbmann L."/>
        </authorList>
    </citation>
    <scope>NUCLEOTIDE SEQUENCE [LARGE SCALE GENOMIC DNA]</scope>
    <source>
        <strain evidence="6 7">CCFEE 5885</strain>
    </source>
</reference>
<dbReference type="PANTHER" id="PTHR11527">
    <property type="entry name" value="HEAT-SHOCK PROTEIN 20 FAMILY MEMBER"/>
    <property type="match status" value="1"/>
</dbReference>
<dbReference type="CDD" id="cd06464">
    <property type="entry name" value="ACD_sHsps-like"/>
    <property type="match status" value="1"/>
</dbReference>
<keyword evidence="1" id="KW-0346">Stress response</keyword>
<evidence type="ECO:0000256" key="1">
    <source>
        <dbReference type="ARBA" id="ARBA00023016"/>
    </source>
</evidence>
<feature type="region of interest" description="Disordered" evidence="4">
    <location>
        <begin position="125"/>
        <end position="145"/>
    </location>
</feature>
<organism evidence="6 7">
    <name type="scientific">Lithohypha guttulata</name>
    <dbReference type="NCBI Taxonomy" id="1690604"/>
    <lineage>
        <taxon>Eukaryota</taxon>
        <taxon>Fungi</taxon>
        <taxon>Dikarya</taxon>
        <taxon>Ascomycota</taxon>
        <taxon>Pezizomycotina</taxon>
        <taxon>Eurotiomycetes</taxon>
        <taxon>Chaetothyriomycetidae</taxon>
        <taxon>Chaetothyriales</taxon>
        <taxon>Trichomeriaceae</taxon>
        <taxon>Lithohypha</taxon>
    </lineage>
</organism>
<protein>
    <recommendedName>
        <fullName evidence="5">SHSP domain-containing protein</fullName>
    </recommendedName>
</protein>
<comment type="caution">
    <text evidence="6">The sequence shown here is derived from an EMBL/GenBank/DDBJ whole genome shotgun (WGS) entry which is preliminary data.</text>
</comment>
<feature type="domain" description="SHSP" evidence="5">
    <location>
        <begin position="71"/>
        <end position="209"/>
    </location>
</feature>
<dbReference type="SUPFAM" id="SSF49764">
    <property type="entry name" value="HSP20-like chaperones"/>
    <property type="match status" value="1"/>
</dbReference>
<dbReference type="PROSITE" id="PS01031">
    <property type="entry name" value="SHSP"/>
    <property type="match status" value="1"/>
</dbReference>
<dbReference type="Pfam" id="PF00011">
    <property type="entry name" value="HSP20"/>
    <property type="match status" value="1"/>
</dbReference>